<comment type="caution">
    <text evidence="1">The sequence shown here is derived from an EMBL/GenBank/DDBJ whole genome shotgun (WGS) entry which is preliminary data.</text>
</comment>
<accession>A0AAE1PUA8</accession>
<evidence type="ECO:0000313" key="1">
    <source>
        <dbReference type="EMBL" id="KAK4314911.1"/>
    </source>
</evidence>
<keyword evidence="2" id="KW-1185">Reference proteome</keyword>
<evidence type="ECO:0000313" key="2">
    <source>
        <dbReference type="Proteomes" id="UP001292094"/>
    </source>
</evidence>
<protein>
    <submittedName>
        <fullName evidence="1">Uncharacterized protein</fullName>
    </submittedName>
</protein>
<dbReference type="AlphaFoldDB" id="A0AAE1PUA8"/>
<sequence length="71" mass="7648">MREPNSSPVPLLRGSGAKWIVCCNYVCLSPATGGGGRGIPQDRTEGFKYERGMASDIPSIQPDRRSVTPIL</sequence>
<proteinExistence type="predicted"/>
<gene>
    <name evidence="1" type="ORF">Pmani_013825</name>
</gene>
<dbReference type="Proteomes" id="UP001292094">
    <property type="component" value="Unassembled WGS sequence"/>
</dbReference>
<name>A0AAE1PUA8_9EUCA</name>
<organism evidence="1 2">
    <name type="scientific">Petrolisthes manimaculis</name>
    <dbReference type="NCBI Taxonomy" id="1843537"/>
    <lineage>
        <taxon>Eukaryota</taxon>
        <taxon>Metazoa</taxon>
        <taxon>Ecdysozoa</taxon>
        <taxon>Arthropoda</taxon>
        <taxon>Crustacea</taxon>
        <taxon>Multicrustacea</taxon>
        <taxon>Malacostraca</taxon>
        <taxon>Eumalacostraca</taxon>
        <taxon>Eucarida</taxon>
        <taxon>Decapoda</taxon>
        <taxon>Pleocyemata</taxon>
        <taxon>Anomura</taxon>
        <taxon>Galatheoidea</taxon>
        <taxon>Porcellanidae</taxon>
        <taxon>Petrolisthes</taxon>
    </lineage>
</organism>
<dbReference type="EMBL" id="JAWZYT010001169">
    <property type="protein sequence ID" value="KAK4314911.1"/>
    <property type="molecule type" value="Genomic_DNA"/>
</dbReference>
<reference evidence="1" key="1">
    <citation type="submission" date="2023-11" db="EMBL/GenBank/DDBJ databases">
        <title>Genome assemblies of two species of porcelain crab, Petrolisthes cinctipes and Petrolisthes manimaculis (Anomura: Porcellanidae).</title>
        <authorList>
            <person name="Angst P."/>
        </authorList>
    </citation>
    <scope>NUCLEOTIDE SEQUENCE</scope>
    <source>
        <strain evidence="1">PB745_02</strain>
        <tissue evidence="1">Gill</tissue>
    </source>
</reference>